<evidence type="ECO:0000313" key="2">
    <source>
        <dbReference type="EMBL" id="ATU19868.1"/>
    </source>
</evidence>
<accession>A0A2D3D455</accession>
<dbReference type="KEGG" id="bcho:BcFMB_01740"/>
<keyword evidence="1" id="KW-0175">Coiled coil</keyword>
<dbReference type="EMBL" id="CP018044">
    <property type="protein sequence ID" value="ATU19868.1"/>
    <property type="molecule type" value="Genomic_DNA"/>
</dbReference>
<dbReference type="AlphaFoldDB" id="A0A2D3D455"/>
<protein>
    <submittedName>
        <fullName evidence="2">Uncharacterized protein</fullName>
    </submittedName>
</protein>
<proteinExistence type="predicted"/>
<evidence type="ECO:0000313" key="3">
    <source>
        <dbReference type="Proteomes" id="UP000229907"/>
    </source>
</evidence>
<evidence type="ECO:0000256" key="1">
    <source>
        <dbReference type="SAM" id="Coils"/>
    </source>
</evidence>
<gene>
    <name evidence="2" type="ORF">BcFMB_01740</name>
</gene>
<reference evidence="2 3" key="1">
    <citation type="submission" date="2016-11" db="EMBL/GenBank/DDBJ databases">
        <title>complete genome sequence of Bifidobacterium choerinum strain FMB-1.</title>
        <authorList>
            <person name="Park C.-S."/>
            <person name="Jung D.-H."/>
            <person name="Choi D.-S."/>
        </authorList>
    </citation>
    <scope>NUCLEOTIDE SEQUENCE [LARGE SCALE GENOMIC DNA]</scope>
    <source>
        <strain evidence="2 3">FMB-1</strain>
    </source>
</reference>
<dbReference type="Proteomes" id="UP000229907">
    <property type="component" value="Chromosome"/>
</dbReference>
<name>A0A2D3D455_9BIFI</name>
<organism evidence="2 3">
    <name type="scientific">Bifidobacterium choerinum</name>
    <dbReference type="NCBI Taxonomy" id="35760"/>
    <lineage>
        <taxon>Bacteria</taxon>
        <taxon>Bacillati</taxon>
        <taxon>Actinomycetota</taxon>
        <taxon>Actinomycetes</taxon>
        <taxon>Bifidobacteriales</taxon>
        <taxon>Bifidobacteriaceae</taxon>
        <taxon>Bifidobacterium</taxon>
    </lineage>
</organism>
<feature type="coiled-coil region" evidence="1">
    <location>
        <begin position="1"/>
        <end position="28"/>
    </location>
</feature>
<sequence>MQQDQNEREKEEQRLDMVRRRREQASLVVAFGAKLPERGDDEVWSLFLYNGAERPVFDVVVESQHLKGGAKNYKLELGILPPGTYVVPSHPKYHWGSLINLDHTDERVEYLVKGEGMKMVTSISFVDAEGTHWIKEGRELRELPAGE</sequence>